<dbReference type="HAMAP" id="MF_00025">
    <property type="entry name" value="RNApol_Rpo5_RPB5"/>
    <property type="match status" value="1"/>
</dbReference>
<accession>D3DZJ0</accession>
<dbReference type="PATRIC" id="fig|634498.28.peg.1819"/>
<keyword evidence="2 5" id="KW-0548">Nucleotidyltransferase</keyword>
<dbReference type="GO" id="GO:0006366">
    <property type="term" value="P:transcription by RNA polymerase II"/>
    <property type="evidence" value="ECO:0007669"/>
    <property type="project" value="TreeGrafter"/>
</dbReference>
<dbReference type="InterPro" id="IPR020608">
    <property type="entry name" value="RNA_pol_subH/Rpb5_CS"/>
</dbReference>
<dbReference type="Gene3D" id="3.90.940.20">
    <property type="entry name" value="RPB5-like RNA polymerase subunit"/>
    <property type="match status" value="1"/>
</dbReference>
<keyword evidence="5" id="KW-0963">Cytoplasm</keyword>
<keyword evidence="8" id="KW-1185">Reference proteome</keyword>
<dbReference type="eggNOG" id="arCOG04258">
    <property type="taxonomic scope" value="Archaea"/>
</dbReference>
<dbReference type="PROSITE" id="PS01110">
    <property type="entry name" value="RNA_POL_H_23KD"/>
    <property type="match status" value="1"/>
</dbReference>
<dbReference type="GeneID" id="8771483"/>
<keyword evidence="3 5" id="KW-0804">Transcription</keyword>
<comment type="subcellular location">
    <subcellularLocation>
        <location evidence="5">Cytoplasm</location>
    </subcellularLocation>
</comment>
<dbReference type="InterPro" id="IPR000783">
    <property type="entry name" value="RNA_pol_subH/Rpb5_C"/>
</dbReference>
<dbReference type="GO" id="GO:0006362">
    <property type="term" value="P:transcription elongation by RNA polymerase I"/>
    <property type="evidence" value="ECO:0007669"/>
    <property type="project" value="TreeGrafter"/>
</dbReference>
<dbReference type="AlphaFoldDB" id="D3DZJ0"/>
<comment type="similarity">
    <text evidence="4 5">Belongs to the archaeal Rpo5/eukaryotic RPB5 RNA polymerase subunit family.</text>
</comment>
<dbReference type="InterPro" id="IPR035913">
    <property type="entry name" value="RPB5-like_sf"/>
</dbReference>
<evidence type="ECO:0000259" key="6">
    <source>
        <dbReference type="Pfam" id="PF01191"/>
    </source>
</evidence>
<protein>
    <recommendedName>
        <fullName evidence="5">DNA-directed RNA polymerase subunit Rpo5</fullName>
        <ecNumber evidence="5">2.7.7.6</ecNumber>
    </recommendedName>
    <alternativeName>
        <fullName evidence="5">DNA-directed RNA polymerase subunit H</fullName>
    </alternativeName>
</protein>
<evidence type="ECO:0000313" key="8">
    <source>
        <dbReference type="Proteomes" id="UP000008680"/>
    </source>
</evidence>
<keyword evidence="5" id="KW-0808">Transferase</keyword>
<sequence>MKFDILEHNAVPKHEILTKSEIKKIFSKLDYDVSQLPKIKIDDPVSKAIGAKEGDVLKITRESQTAGTFITYRLVDGFTANK</sequence>
<dbReference type="PANTHER" id="PTHR10535:SF0">
    <property type="entry name" value="DNA-DIRECTED RNA POLYMERASES I, II, AND III SUBUNIT RPABC1"/>
    <property type="match status" value="1"/>
</dbReference>
<comment type="function">
    <text evidence="5">DNA-dependent RNA polymerase (RNAP) catalyzes the transcription of DNA into RNA using the four ribonucleoside triphosphates as substrates.</text>
</comment>
<name>D3DZJ0_METRM</name>
<dbReference type="GO" id="GO:0000428">
    <property type="term" value="C:DNA-directed RNA polymerase complex"/>
    <property type="evidence" value="ECO:0007669"/>
    <property type="project" value="UniProtKB-KW"/>
</dbReference>
<feature type="domain" description="RNA polymerase subunit H/Rpb5 C-terminal" evidence="6">
    <location>
        <begin position="3"/>
        <end position="75"/>
    </location>
</feature>
<dbReference type="GO" id="GO:0042797">
    <property type="term" value="P:tRNA transcription by RNA polymerase III"/>
    <property type="evidence" value="ECO:0007669"/>
    <property type="project" value="TreeGrafter"/>
</dbReference>
<evidence type="ECO:0000256" key="4">
    <source>
        <dbReference type="ARBA" id="ARBA00025765"/>
    </source>
</evidence>
<dbReference type="GO" id="GO:0003899">
    <property type="term" value="F:DNA-directed RNA polymerase activity"/>
    <property type="evidence" value="ECO:0007669"/>
    <property type="project" value="UniProtKB-UniRule"/>
</dbReference>
<proteinExistence type="inferred from homology"/>
<evidence type="ECO:0000256" key="3">
    <source>
        <dbReference type="ARBA" id="ARBA00023163"/>
    </source>
</evidence>
<gene>
    <name evidence="5 7" type="primary">rpoH</name>
    <name evidence="5" type="synonym">rpo5</name>
    <name evidence="7" type="ordered locus">mru_1818</name>
</gene>
<reference evidence="7 8" key="1">
    <citation type="journal article" date="2010" name="PLoS ONE">
        <title>The genome sequence of the rumen methanogen Methanobrevibacter ruminantium reveals new possibilities for controlling ruminant methane emissions.</title>
        <authorList>
            <person name="Leahy S.C."/>
            <person name="Kelly W.J."/>
            <person name="Altermann E."/>
            <person name="Ronimus R.S."/>
            <person name="Yeoman C.J."/>
            <person name="Pacheco D.M."/>
            <person name="Li D."/>
            <person name="Kong Z."/>
            <person name="McTavish S."/>
            <person name="Sang C."/>
            <person name="Lambie S.C."/>
            <person name="Janssen P.H."/>
            <person name="Dey D."/>
            <person name="Attwood G.T."/>
        </authorList>
    </citation>
    <scope>NUCLEOTIDE SEQUENCE [LARGE SCALE GENOMIC DNA]</scope>
    <source>
        <strain evidence="8">ATCC 35063 / DSM 1093 / JCM 13430 / OCM 146 / M1</strain>
    </source>
</reference>
<keyword evidence="1 5" id="KW-0240">DNA-directed RNA polymerase</keyword>
<dbReference type="InterPro" id="IPR014381">
    <property type="entry name" value="Arch_Rpo5/euc_Rpb5"/>
</dbReference>
<comment type="catalytic activity">
    <reaction evidence="5">
        <text>RNA(n) + a ribonucleoside 5'-triphosphate = RNA(n+1) + diphosphate</text>
        <dbReference type="Rhea" id="RHEA:21248"/>
        <dbReference type="Rhea" id="RHEA-COMP:14527"/>
        <dbReference type="Rhea" id="RHEA-COMP:17342"/>
        <dbReference type="ChEBI" id="CHEBI:33019"/>
        <dbReference type="ChEBI" id="CHEBI:61557"/>
        <dbReference type="ChEBI" id="CHEBI:140395"/>
        <dbReference type="EC" id="2.7.7.6"/>
    </reaction>
</comment>
<evidence type="ECO:0000256" key="2">
    <source>
        <dbReference type="ARBA" id="ARBA00022695"/>
    </source>
</evidence>
<evidence type="ECO:0000313" key="7">
    <source>
        <dbReference type="EMBL" id="ADC47668.1"/>
    </source>
</evidence>
<dbReference type="STRING" id="634498.mru_1818"/>
<dbReference type="NCBIfam" id="NF007129">
    <property type="entry name" value="PRK09570.1"/>
    <property type="match status" value="1"/>
</dbReference>
<dbReference type="SUPFAM" id="SSF55287">
    <property type="entry name" value="RPB5-like RNA polymerase subunit"/>
    <property type="match status" value="1"/>
</dbReference>
<organism evidence="7 8">
    <name type="scientific">Methanobrevibacter ruminantium (strain ATCC 35063 / DSM 1093 / JCM 13430 / OCM 146 / M1)</name>
    <name type="common">Methanobacterium ruminantium</name>
    <dbReference type="NCBI Taxonomy" id="634498"/>
    <lineage>
        <taxon>Archaea</taxon>
        <taxon>Methanobacteriati</taxon>
        <taxon>Methanobacteriota</taxon>
        <taxon>Methanomada group</taxon>
        <taxon>Methanobacteria</taxon>
        <taxon>Methanobacteriales</taxon>
        <taxon>Methanobacteriaceae</taxon>
        <taxon>Methanobrevibacter</taxon>
    </lineage>
</organism>
<dbReference type="GO" id="GO:0005737">
    <property type="term" value="C:cytoplasm"/>
    <property type="evidence" value="ECO:0007669"/>
    <property type="project" value="UniProtKB-SubCell"/>
</dbReference>
<dbReference type="EMBL" id="CP001719">
    <property type="protein sequence ID" value="ADC47668.1"/>
    <property type="molecule type" value="Genomic_DNA"/>
</dbReference>
<dbReference type="EC" id="2.7.7.6" evidence="5"/>
<dbReference type="GO" id="GO:0003677">
    <property type="term" value="F:DNA binding"/>
    <property type="evidence" value="ECO:0007669"/>
    <property type="project" value="InterPro"/>
</dbReference>
<comment type="subunit">
    <text evidence="5">Part of the RNA polymerase complex.</text>
</comment>
<dbReference type="RefSeq" id="WP_012956616.1">
    <property type="nucleotide sequence ID" value="NC_013790.1"/>
</dbReference>
<dbReference type="Pfam" id="PF01191">
    <property type="entry name" value="RNA_pol_Rpb5_C"/>
    <property type="match status" value="1"/>
</dbReference>
<dbReference type="HOGENOM" id="CLU_058320_4_0_2"/>
<evidence type="ECO:0000256" key="1">
    <source>
        <dbReference type="ARBA" id="ARBA00022478"/>
    </source>
</evidence>
<dbReference type="PANTHER" id="PTHR10535">
    <property type="entry name" value="DNA-DIRECTED RNA POLYMERASES I, II, AND III SUBUNIT RPABC1"/>
    <property type="match status" value="1"/>
</dbReference>
<evidence type="ECO:0000256" key="5">
    <source>
        <dbReference type="HAMAP-Rule" id="MF_00025"/>
    </source>
</evidence>
<dbReference type="KEGG" id="mru:mru_1818"/>
<dbReference type="Proteomes" id="UP000008680">
    <property type="component" value="Chromosome"/>
</dbReference>